<dbReference type="InterPro" id="IPR050523">
    <property type="entry name" value="AKR_Detox_Biosynth"/>
</dbReference>
<dbReference type="PANTHER" id="PTHR43364:SF15">
    <property type="entry name" value="ARYL-ALCOHOL DEHYDROGENASE AAD16-RELATED"/>
    <property type="match status" value="1"/>
</dbReference>
<keyword evidence="5" id="KW-1185">Reference proteome</keyword>
<dbReference type="Pfam" id="PF00248">
    <property type="entry name" value="Aldo_ket_red"/>
    <property type="match status" value="1"/>
</dbReference>
<accession>A0A1Y2EV57</accession>
<dbReference type="AlphaFoldDB" id="A0A1Y2EV57"/>
<dbReference type="EMBL" id="MCFI01000026">
    <property type="protein sequence ID" value="ORY75397.1"/>
    <property type="molecule type" value="Genomic_DNA"/>
</dbReference>
<proteinExistence type="inferred from homology"/>
<dbReference type="SUPFAM" id="SSF51430">
    <property type="entry name" value="NAD(P)-linked oxidoreductase"/>
    <property type="match status" value="1"/>
</dbReference>
<reference evidence="4 5" key="1">
    <citation type="submission" date="2016-07" db="EMBL/GenBank/DDBJ databases">
        <title>Pervasive Adenine N6-methylation of Active Genes in Fungi.</title>
        <authorList>
            <consortium name="DOE Joint Genome Institute"/>
            <person name="Mondo S.J."/>
            <person name="Dannebaum R.O."/>
            <person name="Kuo R.C."/>
            <person name="Labutti K."/>
            <person name="Haridas S."/>
            <person name="Kuo A."/>
            <person name="Salamov A."/>
            <person name="Ahrendt S.R."/>
            <person name="Lipzen A."/>
            <person name="Sullivan W."/>
            <person name="Andreopoulos W.B."/>
            <person name="Clum A."/>
            <person name="Lindquist E."/>
            <person name="Daum C."/>
            <person name="Ramamoorthy G.K."/>
            <person name="Gryganskyi A."/>
            <person name="Culley D."/>
            <person name="Magnuson J.K."/>
            <person name="James T.Y."/>
            <person name="O'Malley M.A."/>
            <person name="Stajich J.E."/>
            <person name="Spatafora J.W."/>
            <person name="Visel A."/>
            <person name="Grigoriev I.V."/>
        </authorList>
    </citation>
    <scope>NUCLEOTIDE SEQUENCE [LARGE SCALE GENOMIC DNA]</scope>
    <source>
        <strain evidence="4 5">12-1054</strain>
    </source>
</reference>
<dbReference type="InterPro" id="IPR036812">
    <property type="entry name" value="NAD(P)_OxRdtase_dom_sf"/>
</dbReference>
<feature type="domain" description="NADP-dependent oxidoreductase" evidence="3">
    <location>
        <begin position="15"/>
        <end position="339"/>
    </location>
</feature>
<dbReference type="GO" id="GO:0005829">
    <property type="term" value="C:cytosol"/>
    <property type="evidence" value="ECO:0007669"/>
    <property type="project" value="UniProtKB-ARBA"/>
</dbReference>
<dbReference type="STRING" id="56484.A0A1Y2EV57"/>
<dbReference type="OMA" id="HIMDSVE"/>
<name>A0A1Y2EV57_PROLT</name>
<gene>
    <name evidence="4" type="ORF">BCR37DRAFT_403745</name>
</gene>
<dbReference type="Proteomes" id="UP000193685">
    <property type="component" value="Unassembled WGS sequence"/>
</dbReference>
<organism evidence="4 5">
    <name type="scientific">Protomyces lactucae-debilis</name>
    <dbReference type="NCBI Taxonomy" id="2754530"/>
    <lineage>
        <taxon>Eukaryota</taxon>
        <taxon>Fungi</taxon>
        <taxon>Dikarya</taxon>
        <taxon>Ascomycota</taxon>
        <taxon>Taphrinomycotina</taxon>
        <taxon>Taphrinomycetes</taxon>
        <taxon>Taphrinales</taxon>
        <taxon>Protomycetaceae</taxon>
        <taxon>Protomyces</taxon>
    </lineage>
</organism>
<dbReference type="GO" id="GO:0016491">
    <property type="term" value="F:oxidoreductase activity"/>
    <property type="evidence" value="ECO:0007669"/>
    <property type="project" value="UniProtKB-KW"/>
</dbReference>
<dbReference type="PANTHER" id="PTHR43364">
    <property type="entry name" value="NADH-SPECIFIC METHYLGLYOXAL REDUCTASE-RELATED"/>
    <property type="match status" value="1"/>
</dbReference>
<protein>
    <submittedName>
        <fullName evidence="4">Aldo/keto reductase</fullName>
    </submittedName>
</protein>
<dbReference type="GeneID" id="63788627"/>
<keyword evidence="1" id="KW-0560">Oxidoreductase</keyword>
<dbReference type="FunFam" id="3.20.20.100:FF:000004">
    <property type="entry name" value="Oxidoreductase, aldo/keto reductase"/>
    <property type="match status" value="1"/>
</dbReference>
<dbReference type="CDD" id="cd19079">
    <property type="entry name" value="AKR_EcYajO-like"/>
    <property type="match status" value="1"/>
</dbReference>
<dbReference type="InterPro" id="IPR023210">
    <property type="entry name" value="NADP_OxRdtase_dom"/>
</dbReference>
<sequence length="350" mass="39003">MEYRRLGKSGLKVSPIILGCMSYGLSSWQPWVLDEEASLPLIKAAFDKGINTFDTADTYSNGFSEKLLGTAMKRYNIPREQVVLLTKCYNCVADQPSDLVMGLPPSQLQEKFGAQYINRTGLSRKHIIEAVDASLERLGTTYIDVLQIHRLDKEVEAEEIMSTLHQLILQGKVRYIGASSMYAVEFAKLNHVADLKGYTRFISMQNYHNLLYREDEREMMRYCAAEGIAVIPWSPLARGALARPYPAAGENTDTTRAGSDRLYRLLLKEKAQESDAKIVGVVQKIAKEKGITMAQVAIAWSLMKVTAPIVGISNMDRLDEAIAALDVSLTPEEVAQLEAEYVPRPILGHA</sequence>
<evidence type="ECO:0000313" key="4">
    <source>
        <dbReference type="EMBL" id="ORY75397.1"/>
    </source>
</evidence>
<evidence type="ECO:0000256" key="1">
    <source>
        <dbReference type="ARBA" id="ARBA00023002"/>
    </source>
</evidence>
<evidence type="ECO:0000256" key="2">
    <source>
        <dbReference type="ARBA" id="ARBA00038157"/>
    </source>
</evidence>
<comment type="similarity">
    <text evidence="2">Belongs to the aldo/keto reductase family. Aldo/keto reductase 2 subfamily.</text>
</comment>
<dbReference type="OrthoDB" id="1720422at2759"/>
<comment type="caution">
    <text evidence="4">The sequence shown here is derived from an EMBL/GenBank/DDBJ whole genome shotgun (WGS) entry which is preliminary data.</text>
</comment>
<evidence type="ECO:0000259" key="3">
    <source>
        <dbReference type="Pfam" id="PF00248"/>
    </source>
</evidence>
<evidence type="ECO:0000313" key="5">
    <source>
        <dbReference type="Proteomes" id="UP000193685"/>
    </source>
</evidence>
<dbReference type="Gene3D" id="3.20.20.100">
    <property type="entry name" value="NADP-dependent oxidoreductase domain"/>
    <property type="match status" value="1"/>
</dbReference>
<dbReference type="RefSeq" id="XP_040722270.1">
    <property type="nucleotide sequence ID" value="XM_040872028.1"/>
</dbReference>